<comment type="catalytic activity">
    <reaction evidence="6">
        <text>ssDNA + n NTP = ssDNA/pppN(pN)n-1 hybrid + (n-1) diphosphate.</text>
        <dbReference type="EC" id="2.7.7.102"/>
    </reaction>
</comment>
<evidence type="ECO:0000313" key="10">
    <source>
        <dbReference type="Proteomes" id="UP001652640"/>
    </source>
</evidence>
<keyword evidence="3" id="KW-0240">DNA-directed RNA polymerase</keyword>
<evidence type="ECO:0000313" key="14">
    <source>
        <dbReference type="RefSeq" id="XP_070316177.1"/>
    </source>
</evidence>
<protein>
    <recommendedName>
        <fullName evidence="5">DNA-directed primase/polymerase protein</fullName>
        <ecNumber evidence="7">2.7.7.102</ecNumber>
        <ecNumber evidence="2">2.7.7.7</ecNumber>
    </recommendedName>
</protein>
<gene>
    <name evidence="11 12 13 14" type="primary">PRIMPOL</name>
</gene>
<evidence type="ECO:0000256" key="2">
    <source>
        <dbReference type="ARBA" id="ARBA00012417"/>
    </source>
</evidence>
<dbReference type="Proteomes" id="UP001652640">
    <property type="component" value="Chromosome 32"/>
</dbReference>
<dbReference type="PANTHER" id="PTHR31399:SF0">
    <property type="entry name" value="DNA-DIRECTED PRIMASE_POLYMERASE PROTEIN"/>
    <property type="match status" value="1"/>
</dbReference>
<dbReference type="Pfam" id="PF03121">
    <property type="entry name" value="Herpes_UL52"/>
    <property type="match status" value="1"/>
</dbReference>
<dbReference type="EC" id="2.7.7.102" evidence="7"/>
<evidence type="ECO:0000256" key="5">
    <source>
        <dbReference type="ARBA" id="ARBA00026139"/>
    </source>
</evidence>
<evidence type="ECO:0000313" key="12">
    <source>
        <dbReference type="RefSeq" id="XP_070316175.1"/>
    </source>
</evidence>
<evidence type="ECO:0000256" key="8">
    <source>
        <dbReference type="ARBA" id="ARBA00047303"/>
    </source>
</evidence>
<dbReference type="Pfam" id="PF01896">
    <property type="entry name" value="DNA_primase_S"/>
    <property type="match status" value="1"/>
</dbReference>
<dbReference type="InterPro" id="IPR044917">
    <property type="entry name" value="PRIMPOL"/>
</dbReference>
<evidence type="ECO:0000256" key="9">
    <source>
        <dbReference type="SAM" id="MobiDB-lite"/>
    </source>
</evidence>
<feature type="region of interest" description="Disordered" evidence="9">
    <location>
        <begin position="482"/>
        <end position="508"/>
    </location>
</feature>
<evidence type="ECO:0000256" key="3">
    <source>
        <dbReference type="ARBA" id="ARBA00022478"/>
    </source>
</evidence>
<dbReference type="RefSeq" id="XP_070316176.1">
    <property type="nucleotide sequence ID" value="XM_070460075.1"/>
</dbReference>
<name>A0ABM4HKT2_ODOVR</name>
<accession>A0ABM4HKT2</accession>
<keyword evidence="4" id="KW-0239">DNA-directed DNA polymerase</keyword>
<dbReference type="EC" id="2.7.7.7" evidence="2"/>
<dbReference type="RefSeq" id="XP_070316177.1">
    <property type="nucleotide sequence ID" value="XM_070460076.1"/>
</dbReference>
<keyword evidence="10" id="KW-1185">Reference proteome</keyword>
<sequence length="556" mass="63956">MKRKWEATLKQIEERASQYERTPLSSVYRPRLSKPEEPPSIWKLFHRQAQAFNFVKSCKEVEVHVFALECRVGDGQRIYLVTTYAQLWFYYKSRRNLLHCYEVIPENAVCKLYFDLEFNKLANPGADGKKMVALLIEHVCKALQEFYRVNCSTEDVLNLDSSTEEKFSRHLIFQLRDVAFKDNIHVGNFVRKILQPAFHLIASEDDDMTPETTGLEFTRFSETSSEQGTCFSKMSTDHDVGEGWTSNSEKLGRLGSAQQSSPDLSFLIVKNDMGEKRLFVDLGVYTRNRNFRLYKSSKIGKYVALEVAEDNRFFPIQSKNISKENQYFLSSLVSNVRFSDALRILTCDVPQSKQRIQCLNHTSTSVETIQGFQCSPYPEIDQFVLSLVNKNGIKGGIRRWNYFFPEELLVYDICKYRWCENIGRAHRSNNIMILVDLKNEVWYQKCHDPVCKAENFKSDCYPLPAEVCLLFLLKEEEEFATDTAANTETKGPREPSASVSSKGACPDADWDNGIDDTYILEATEDAELAEAAENSLLVYNGMDEIPDELLIEVLQE</sequence>
<keyword evidence="3" id="KW-0804">Transcription</keyword>
<reference evidence="10" key="1">
    <citation type="journal article" date="2022" name="J. Hered.">
        <title>A De Novo Chromosome-Level Genome Assembly of the White-Tailed Deer, Odocoileus Virginianus.</title>
        <authorList>
            <person name="London E.W."/>
            <person name="Roca A.L."/>
            <person name="Novakofski J.E."/>
            <person name="Mateus-Pinilla N.E."/>
        </authorList>
    </citation>
    <scope>NUCLEOTIDE SEQUENCE [LARGE SCALE GENOMIC DNA]</scope>
</reference>
<reference evidence="11 12" key="2">
    <citation type="submission" date="2025-05" db="UniProtKB">
        <authorList>
            <consortium name="RefSeq"/>
        </authorList>
    </citation>
    <scope>IDENTIFICATION</scope>
    <source>
        <tissue evidence="11 12">Tongue muscle</tissue>
    </source>
</reference>
<evidence type="ECO:0000256" key="7">
    <source>
        <dbReference type="ARBA" id="ARBA00044768"/>
    </source>
</evidence>
<proteinExistence type="inferred from homology"/>
<comment type="catalytic activity">
    <reaction evidence="8">
        <text>DNA(n) + a 2'-deoxyribonucleoside 5'-triphosphate = DNA(n+1) + diphosphate</text>
        <dbReference type="Rhea" id="RHEA:22508"/>
        <dbReference type="Rhea" id="RHEA-COMP:17339"/>
        <dbReference type="Rhea" id="RHEA-COMP:17340"/>
        <dbReference type="ChEBI" id="CHEBI:33019"/>
        <dbReference type="ChEBI" id="CHEBI:61560"/>
        <dbReference type="ChEBI" id="CHEBI:173112"/>
        <dbReference type="EC" id="2.7.7.7"/>
    </reaction>
    <physiologicalReaction direction="left-to-right" evidence="8">
        <dbReference type="Rhea" id="RHEA:22509"/>
    </physiologicalReaction>
</comment>
<dbReference type="RefSeq" id="XP_070316175.1">
    <property type="nucleotide sequence ID" value="XM_070460074.1"/>
</dbReference>
<dbReference type="PANTHER" id="PTHR31399">
    <property type="entry name" value="DNA-DIRECTED PRIMASE / POLYMERASE PROTEIN"/>
    <property type="match status" value="1"/>
</dbReference>
<evidence type="ECO:0000256" key="4">
    <source>
        <dbReference type="ARBA" id="ARBA00022932"/>
    </source>
</evidence>
<keyword evidence="4" id="KW-0548">Nucleotidyltransferase</keyword>
<comment type="similarity">
    <text evidence="1">Belongs to the eukaryotic-type primase small subunit family.</text>
</comment>
<dbReference type="GeneID" id="110148265"/>
<organism evidence="10 14">
    <name type="scientific">Odocoileus virginianus</name>
    <name type="common">White-tailed deer</name>
    <dbReference type="NCBI Taxonomy" id="9874"/>
    <lineage>
        <taxon>Eukaryota</taxon>
        <taxon>Metazoa</taxon>
        <taxon>Chordata</taxon>
        <taxon>Craniata</taxon>
        <taxon>Vertebrata</taxon>
        <taxon>Euteleostomi</taxon>
        <taxon>Mammalia</taxon>
        <taxon>Eutheria</taxon>
        <taxon>Laurasiatheria</taxon>
        <taxon>Artiodactyla</taxon>
        <taxon>Ruminantia</taxon>
        <taxon>Pecora</taxon>
        <taxon>Cervidae</taxon>
        <taxon>Odocoileinae</taxon>
        <taxon>Odocoileus</taxon>
    </lineage>
</organism>
<evidence type="ECO:0000313" key="13">
    <source>
        <dbReference type="RefSeq" id="XP_070316176.1"/>
    </source>
</evidence>
<dbReference type="RefSeq" id="XP_070316174.1">
    <property type="nucleotide sequence ID" value="XM_070460073.1"/>
</dbReference>
<dbReference type="InterPro" id="IPR002755">
    <property type="entry name" value="DNA_primase_S"/>
</dbReference>
<evidence type="ECO:0000256" key="1">
    <source>
        <dbReference type="ARBA" id="ARBA00009762"/>
    </source>
</evidence>
<evidence type="ECO:0000313" key="11">
    <source>
        <dbReference type="RefSeq" id="XP_070316174.1"/>
    </source>
</evidence>
<evidence type="ECO:0000256" key="6">
    <source>
        <dbReference type="ARBA" id="ARBA00044677"/>
    </source>
</evidence>
<keyword evidence="4" id="KW-0808">Transferase</keyword>